<dbReference type="PANTHER" id="PTHR37936">
    <property type="entry name" value="TRANSPOSASE INSC FOR INSERTION ELEMENT IS2A-RELATED"/>
    <property type="match status" value="1"/>
</dbReference>
<dbReference type="GO" id="GO:0006313">
    <property type="term" value="P:DNA transposition"/>
    <property type="evidence" value="ECO:0007669"/>
    <property type="project" value="InterPro"/>
</dbReference>
<dbReference type="PATRIC" id="fig|1335048.3.peg.5179"/>
<dbReference type="GO" id="GO:0004803">
    <property type="term" value="F:transposase activity"/>
    <property type="evidence" value="ECO:0007669"/>
    <property type="project" value="InterPro"/>
</dbReference>
<dbReference type="KEGG" id="daa:AKL17_3p0056"/>
<organism evidence="2 3">
    <name type="scientific">Frigidibacter mobilis</name>
    <dbReference type="NCBI Taxonomy" id="1335048"/>
    <lineage>
        <taxon>Bacteria</taxon>
        <taxon>Pseudomonadati</taxon>
        <taxon>Pseudomonadota</taxon>
        <taxon>Alphaproteobacteria</taxon>
        <taxon>Rhodobacterales</taxon>
        <taxon>Paracoccaceae</taxon>
        <taxon>Frigidibacter</taxon>
    </lineage>
</organism>
<geneLocation type="plasmid" evidence="3">
    <name>cai42_Plasmidc</name>
</geneLocation>
<dbReference type="Gene3D" id="1.10.10.10">
    <property type="entry name" value="Winged helix-like DNA-binding domain superfamily/Winged helix DNA-binding domain"/>
    <property type="match status" value="1"/>
</dbReference>
<proteinExistence type="inferred from homology"/>
<dbReference type="Proteomes" id="UP000076128">
    <property type="component" value="Plasmid pcai42C"/>
</dbReference>
<dbReference type="EMBL" id="CP012664">
    <property type="protein sequence ID" value="AMY72212.1"/>
    <property type="molecule type" value="Genomic_DNA"/>
</dbReference>
<gene>
    <name evidence="2" type="ORF">AKL17_3p0056</name>
</gene>
<dbReference type="GO" id="GO:0043565">
    <property type="term" value="F:sequence-specific DNA binding"/>
    <property type="evidence" value="ECO:0007669"/>
    <property type="project" value="InterPro"/>
</dbReference>
<evidence type="ECO:0000313" key="3">
    <source>
        <dbReference type="Proteomes" id="UP000076128"/>
    </source>
</evidence>
<protein>
    <submittedName>
        <fullName evidence="2">Transposase IS3/IS911 family protein</fullName>
    </submittedName>
</protein>
<dbReference type="InterPro" id="IPR010921">
    <property type="entry name" value="Trp_repressor/repl_initiator"/>
</dbReference>
<evidence type="ECO:0000256" key="1">
    <source>
        <dbReference type="ARBA" id="ARBA00009964"/>
    </source>
</evidence>
<dbReference type="AlphaFoldDB" id="A0A159Z9F6"/>
<dbReference type="NCBIfam" id="NF047595">
    <property type="entry name" value="IS66_ISRel24_TnpA"/>
    <property type="match status" value="1"/>
</dbReference>
<dbReference type="InterPro" id="IPR002514">
    <property type="entry name" value="Transposase_8"/>
</dbReference>
<reference evidence="2 3" key="1">
    <citation type="submission" date="2015-09" db="EMBL/GenBank/DDBJ databases">
        <title>Complete genome sequence of Defluviimonas alba cai42t isolated from an oilfield in Xinjiang.</title>
        <authorList>
            <person name="Geng S."/>
            <person name="Pan X."/>
            <person name="Wu X."/>
        </authorList>
    </citation>
    <scope>NUCLEOTIDE SEQUENCE [LARGE SCALE GENOMIC DNA]</scope>
    <source>
        <strain evidence="3">cai42</strain>
        <plasmid evidence="3">cai42_Plasmidc</plasmid>
    </source>
</reference>
<dbReference type="InterPro" id="IPR036388">
    <property type="entry name" value="WH-like_DNA-bd_sf"/>
</dbReference>
<dbReference type="Pfam" id="PF01527">
    <property type="entry name" value="HTH_Tnp_1"/>
    <property type="match status" value="1"/>
</dbReference>
<sequence length="142" mass="15789">MHSDVVCDVSYAGLAMRGDILGLERRRRWSDDEKLGIVLSVGIGGATVTQVAQRHDVTRQQIYAWRHEMKMKGLLSALPETLFLPVELDRPTDLAVPDPSVERAAPQLSRIELQLANGRCLRFDPALDTGTLTRLIRVVDTA</sequence>
<keyword evidence="3" id="KW-1185">Reference proteome</keyword>
<comment type="similarity">
    <text evidence="1">Belongs to the transposase 8 family.</text>
</comment>
<dbReference type="RefSeq" id="WP_236938214.1">
    <property type="nucleotide sequence ID" value="NZ_CP012664.1"/>
</dbReference>
<keyword evidence="2" id="KW-0614">Plasmid</keyword>
<accession>A0A159Z9F6</accession>
<dbReference type="SUPFAM" id="SSF48295">
    <property type="entry name" value="TrpR-like"/>
    <property type="match status" value="1"/>
</dbReference>
<evidence type="ECO:0000313" key="2">
    <source>
        <dbReference type="EMBL" id="AMY72212.1"/>
    </source>
</evidence>
<dbReference type="PANTHER" id="PTHR37936:SF3">
    <property type="entry name" value="TRANSPOSASE INSC FOR INSERTION ELEMENT IS2A-RELATED"/>
    <property type="match status" value="1"/>
</dbReference>
<name>A0A159Z9F6_9RHOB</name>